<dbReference type="EnsemblMetazoa" id="Aqu2.1.17414_001">
    <property type="protein sequence ID" value="Aqu2.1.17414_001"/>
    <property type="gene ID" value="Aqu2.1.17414"/>
</dbReference>
<dbReference type="InParanoid" id="A0A1X7TQN9"/>
<name>A0A1X7TQN9_AMPQE</name>
<accession>A0A1X7TQN9</accession>
<dbReference type="Pfam" id="PF03184">
    <property type="entry name" value="DDE_1"/>
    <property type="match status" value="1"/>
</dbReference>
<evidence type="ECO:0000313" key="2">
    <source>
        <dbReference type="EnsemblMetazoa" id="Aqu2.1.17414_001"/>
    </source>
</evidence>
<dbReference type="InterPro" id="IPR004875">
    <property type="entry name" value="DDE_SF_endonuclease_dom"/>
</dbReference>
<dbReference type="GO" id="GO:0005634">
    <property type="term" value="C:nucleus"/>
    <property type="evidence" value="ECO:0007669"/>
    <property type="project" value="TreeGrafter"/>
</dbReference>
<sequence>MVLTLYDWIHGRVIHGTKSGPRKYLTSMEEEQLVLLLQNPSSIGYGKSRKDTLALVQAVIDKKAQITVLACVSVSGQCLPPMIIYNRKGLEEGTDFGAIPGTLFAFSIKGWIDTKRFENWFFYHFLAYTPPVRPLLLLDGHSSYYSPTFVNKATEEKIIVFYLPPNTTHHTQPLNKGAFSPLKICWRGMS</sequence>
<dbReference type="OMA" id="DAVFETW"/>
<dbReference type="STRING" id="400682.A0A1X7TQN9"/>
<proteinExistence type="predicted"/>
<dbReference type="GO" id="GO:0003677">
    <property type="term" value="F:DNA binding"/>
    <property type="evidence" value="ECO:0007669"/>
    <property type="project" value="TreeGrafter"/>
</dbReference>
<dbReference type="PANTHER" id="PTHR19303:SF74">
    <property type="entry name" value="POGO TRANSPOSABLE ELEMENT WITH KRAB DOMAIN"/>
    <property type="match status" value="1"/>
</dbReference>
<dbReference type="PANTHER" id="PTHR19303">
    <property type="entry name" value="TRANSPOSON"/>
    <property type="match status" value="1"/>
</dbReference>
<organism evidence="2">
    <name type="scientific">Amphimedon queenslandica</name>
    <name type="common">Sponge</name>
    <dbReference type="NCBI Taxonomy" id="400682"/>
    <lineage>
        <taxon>Eukaryota</taxon>
        <taxon>Metazoa</taxon>
        <taxon>Porifera</taxon>
        <taxon>Demospongiae</taxon>
        <taxon>Heteroscleromorpha</taxon>
        <taxon>Haplosclerida</taxon>
        <taxon>Niphatidae</taxon>
        <taxon>Amphimedon</taxon>
    </lineage>
</organism>
<feature type="domain" description="DDE-1" evidence="1">
    <location>
        <begin position="63"/>
        <end position="188"/>
    </location>
</feature>
<evidence type="ECO:0000259" key="1">
    <source>
        <dbReference type="Pfam" id="PF03184"/>
    </source>
</evidence>
<dbReference type="AlphaFoldDB" id="A0A1X7TQN9"/>
<dbReference type="InterPro" id="IPR050863">
    <property type="entry name" value="CenT-Element_Derived"/>
</dbReference>
<protein>
    <recommendedName>
        <fullName evidence="1">DDE-1 domain-containing protein</fullName>
    </recommendedName>
</protein>
<reference evidence="2" key="1">
    <citation type="submission" date="2017-05" db="UniProtKB">
        <authorList>
            <consortium name="EnsemblMetazoa"/>
        </authorList>
    </citation>
    <scope>IDENTIFICATION</scope>
</reference>